<name>A0ABQ1PH54_9BACI</name>
<evidence type="ECO:0000256" key="1">
    <source>
        <dbReference type="ARBA" id="ARBA00022723"/>
    </source>
</evidence>
<feature type="signal peptide" evidence="3">
    <location>
        <begin position="1"/>
        <end position="22"/>
    </location>
</feature>
<dbReference type="RefSeq" id="WP_062442786.1">
    <property type="nucleotide sequence ID" value="NZ_BMCJ01000005.1"/>
</dbReference>
<keyword evidence="1" id="KW-0479">Metal-binding</keyword>
<dbReference type="Proteomes" id="UP000619534">
    <property type="component" value="Unassembled WGS sequence"/>
</dbReference>
<keyword evidence="6" id="KW-1185">Reference proteome</keyword>
<accession>A0ABQ1PH54</accession>
<dbReference type="Pfam" id="PF01522">
    <property type="entry name" value="Polysacc_deac_1"/>
    <property type="match status" value="1"/>
</dbReference>
<dbReference type="SUPFAM" id="SSF88713">
    <property type="entry name" value="Glycoside hydrolase/deacetylase"/>
    <property type="match status" value="1"/>
</dbReference>
<evidence type="ECO:0000259" key="4">
    <source>
        <dbReference type="PROSITE" id="PS51677"/>
    </source>
</evidence>
<dbReference type="Gene3D" id="3.90.640.20">
    <property type="entry name" value="Heat-shock cognate protein, ATPase"/>
    <property type="match status" value="1"/>
</dbReference>
<evidence type="ECO:0000313" key="5">
    <source>
        <dbReference type="EMBL" id="GGC97039.1"/>
    </source>
</evidence>
<evidence type="ECO:0000256" key="3">
    <source>
        <dbReference type="SAM" id="SignalP"/>
    </source>
</evidence>
<protein>
    <submittedName>
        <fullName evidence="5">Peptidoglycan-N-acetylmuramic acid deacetylase PdaC</fullName>
    </submittedName>
</protein>
<dbReference type="PROSITE" id="PS51677">
    <property type="entry name" value="NODB"/>
    <property type="match status" value="1"/>
</dbReference>
<dbReference type="InterPro" id="IPR050248">
    <property type="entry name" value="Polysacc_deacetylase_ArnD"/>
</dbReference>
<feature type="chain" id="PRO_5045161455" evidence="3">
    <location>
        <begin position="23"/>
        <end position="476"/>
    </location>
</feature>
<dbReference type="InterPro" id="IPR011330">
    <property type="entry name" value="Glyco_hydro/deAcase_b/a-brl"/>
</dbReference>
<sequence>MKQMTVFLIMLVLMTACSFSQASTGEKQAKSSDKEKEIKLNISIESIIEEYDDYRLAVHYPQTSSDQLNQVIMDYVKKSIAKFKQDSYQLIQEKKGDTPHELNIDYDILHTSEEIVSISFAEVVDLGGEQPTLGISVLNFDVGNGKRLKLDRLFKSDSDYVDKLSEYVSDQLLAHENLGSTFDEAWVKQTTSPDEANFDLFSLDNNGMNFYYPISAEENSDEPVEVTVPLNKLEGLMKDKYLSALKKYRTEVPVKKLNVKAEGAPVATDQVLMNEQKKQIALTFDDGPHHSITERILEVLDNYEAKATFFVLGKRLTYYPELISQAASAGHEIGNHSWNHRQWGRLSDAAIEEQLQRTADKVEELTGHQPSVIKAPYNRGNREIQKITELPVIESSHDIEIWRLSEEKAIINEVMKHAEDGAIISLQEVSPNMLEVIEPLIKRLTEEGFQLVTVSQLLQEKQPEITGQPTLSSWRP</sequence>
<dbReference type="InterPro" id="IPR037126">
    <property type="entry name" value="PdaC/RsiV-like_sf"/>
</dbReference>
<feature type="domain" description="NodB homology" evidence="4">
    <location>
        <begin position="278"/>
        <end position="452"/>
    </location>
</feature>
<dbReference type="PANTHER" id="PTHR10587:SF133">
    <property type="entry name" value="CHITIN DEACETYLASE 1-RELATED"/>
    <property type="match status" value="1"/>
</dbReference>
<organism evidence="5 6">
    <name type="scientific">Thalassobacillus devorans</name>
    <dbReference type="NCBI Taxonomy" id="279813"/>
    <lineage>
        <taxon>Bacteria</taxon>
        <taxon>Bacillati</taxon>
        <taxon>Bacillota</taxon>
        <taxon>Bacilli</taxon>
        <taxon>Bacillales</taxon>
        <taxon>Bacillaceae</taxon>
        <taxon>Thalassobacillus</taxon>
    </lineage>
</organism>
<keyword evidence="2" id="KW-0378">Hydrolase</keyword>
<comment type="caution">
    <text evidence="5">The sequence shown here is derived from an EMBL/GenBank/DDBJ whole genome shotgun (WGS) entry which is preliminary data.</text>
</comment>
<dbReference type="Gene3D" id="3.30.565.40">
    <property type="entry name" value="Fervidobacterium nodosum Rt17-B1 like"/>
    <property type="match status" value="1"/>
</dbReference>
<evidence type="ECO:0000313" key="6">
    <source>
        <dbReference type="Proteomes" id="UP000619534"/>
    </source>
</evidence>
<dbReference type="PROSITE" id="PS51257">
    <property type="entry name" value="PROKAR_LIPOPROTEIN"/>
    <property type="match status" value="1"/>
</dbReference>
<dbReference type="Gene3D" id="3.20.20.370">
    <property type="entry name" value="Glycoside hydrolase/deacetylase"/>
    <property type="match status" value="1"/>
</dbReference>
<dbReference type="InterPro" id="IPR002509">
    <property type="entry name" value="NODB_dom"/>
</dbReference>
<dbReference type="EMBL" id="BMCJ01000005">
    <property type="protein sequence ID" value="GGC97039.1"/>
    <property type="molecule type" value="Genomic_DNA"/>
</dbReference>
<keyword evidence="3" id="KW-0732">Signal</keyword>
<reference evidence="6" key="1">
    <citation type="journal article" date="2019" name="Int. J. Syst. Evol. Microbiol.">
        <title>The Global Catalogue of Microorganisms (GCM) 10K type strain sequencing project: providing services to taxonomists for standard genome sequencing and annotation.</title>
        <authorList>
            <consortium name="The Broad Institute Genomics Platform"/>
            <consortium name="The Broad Institute Genome Sequencing Center for Infectious Disease"/>
            <person name="Wu L."/>
            <person name="Ma J."/>
        </authorList>
    </citation>
    <scope>NUCLEOTIDE SEQUENCE [LARGE SCALE GENOMIC DNA]</scope>
    <source>
        <strain evidence="6">CCM 7282</strain>
    </source>
</reference>
<gene>
    <name evidence="5" type="primary">pdaC</name>
    <name evidence="5" type="ORF">GCM10007216_29800</name>
</gene>
<dbReference type="PANTHER" id="PTHR10587">
    <property type="entry name" value="GLYCOSYL TRANSFERASE-RELATED"/>
    <property type="match status" value="1"/>
</dbReference>
<evidence type="ECO:0000256" key="2">
    <source>
        <dbReference type="ARBA" id="ARBA00022801"/>
    </source>
</evidence>
<proteinExistence type="predicted"/>